<dbReference type="OrthoDB" id="1494878at2"/>
<dbReference type="EMBL" id="QWDN01000010">
    <property type="protein sequence ID" value="TEB42114.1"/>
    <property type="molecule type" value="Genomic_DNA"/>
</dbReference>
<dbReference type="Proteomes" id="UP000295270">
    <property type="component" value="Unassembled WGS sequence"/>
</dbReference>
<evidence type="ECO:0000313" key="1">
    <source>
        <dbReference type="EMBL" id="TCN61239.1"/>
    </source>
</evidence>
<dbReference type="AlphaFoldDB" id="A0A4Y7U783"/>
<proteinExistence type="predicted"/>
<gene>
    <name evidence="2" type="ORF">D0809_21300</name>
    <name evidence="1" type="ORF">EV142_101827</name>
</gene>
<reference evidence="2 4" key="2">
    <citation type="journal article" date="2018" name="Syst. Appl. Microbiol.">
        <title>Flavobacterium circumlabens sp. nov. and Flavobacterium cupreum sp. nov., two psychrotrophic species isolated from Antarctic environmental samples.</title>
        <authorList>
            <person name="Kralova S."/>
            <person name="Busse H.J."/>
            <person name="Svec P."/>
            <person name="Maslanova I."/>
            <person name="Stankova E."/>
            <person name="Bartak M."/>
            <person name="Sedlacek I."/>
        </authorList>
    </citation>
    <scope>NUCLEOTIDE SEQUENCE [LARGE SCALE GENOMIC DNA]</scope>
    <source>
        <strain evidence="2 4">CCM 8828</strain>
    </source>
</reference>
<dbReference type="Proteomes" id="UP000298340">
    <property type="component" value="Unassembled WGS sequence"/>
</dbReference>
<organism evidence="2 4">
    <name type="scientific">Flavobacterium circumlabens</name>
    <dbReference type="NCBI Taxonomy" id="2133765"/>
    <lineage>
        <taxon>Bacteria</taxon>
        <taxon>Pseudomonadati</taxon>
        <taxon>Bacteroidota</taxon>
        <taxon>Flavobacteriia</taxon>
        <taxon>Flavobacteriales</taxon>
        <taxon>Flavobacteriaceae</taxon>
        <taxon>Flavobacterium</taxon>
    </lineage>
</organism>
<dbReference type="EMBL" id="SLWA01000001">
    <property type="protein sequence ID" value="TCN61239.1"/>
    <property type="molecule type" value="Genomic_DNA"/>
</dbReference>
<evidence type="ECO:0000313" key="4">
    <source>
        <dbReference type="Proteomes" id="UP000298340"/>
    </source>
</evidence>
<accession>A0A4Y7U783</accession>
<sequence length="142" mass="16685">MAKFVIHKKGFFYTDEAFESAEGKIGSIVGSFNNLEEAKNEKVKQDLLSIQNFGGMNVVDFFFYKDNYDEVYQQFEDFFSSEFDIKIEDKYYFDFPDVISAEQAKKIHEILNITFHDIVEYENDVILNPDDFNLEESDLGEF</sequence>
<evidence type="ECO:0000313" key="2">
    <source>
        <dbReference type="EMBL" id="TEB42114.1"/>
    </source>
</evidence>
<reference evidence="1" key="3">
    <citation type="submission" date="2019-03" db="EMBL/GenBank/DDBJ databases">
        <authorList>
            <person name="Whitman W."/>
            <person name="Huntemann M."/>
            <person name="Clum A."/>
            <person name="Pillay M."/>
            <person name="Palaniappan K."/>
            <person name="Varghese N."/>
            <person name="Mikhailova N."/>
            <person name="Stamatis D."/>
            <person name="Reddy T."/>
            <person name="Daum C."/>
            <person name="Shapiro N."/>
            <person name="Ivanova N."/>
            <person name="Kyrpides N."/>
            <person name="Woyke T."/>
        </authorList>
    </citation>
    <scope>NUCLEOTIDE SEQUENCE</scope>
    <source>
        <strain evidence="1">P5626</strain>
    </source>
</reference>
<protein>
    <submittedName>
        <fullName evidence="2">Uncharacterized protein</fullName>
    </submittedName>
</protein>
<evidence type="ECO:0000313" key="3">
    <source>
        <dbReference type="Proteomes" id="UP000295270"/>
    </source>
</evidence>
<name>A0A4Y7U783_9FLAO</name>
<keyword evidence="3" id="KW-1185">Reference proteome</keyword>
<comment type="caution">
    <text evidence="2">The sequence shown here is derived from an EMBL/GenBank/DDBJ whole genome shotgun (WGS) entry which is preliminary data.</text>
</comment>
<dbReference type="RefSeq" id="WP_132032902.1">
    <property type="nucleotide sequence ID" value="NZ_QWDN01000010.1"/>
</dbReference>
<reference evidence="1 3" key="1">
    <citation type="journal article" date="2015" name="Stand. Genomic Sci.">
        <title>Genomic Encyclopedia of Bacterial and Archaeal Type Strains, Phase III: the genomes of soil and plant-associated and newly described type strains.</title>
        <authorList>
            <person name="Whitman W.B."/>
            <person name="Woyke T."/>
            <person name="Klenk H.P."/>
            <person name="Zhou Y."/>
            <person name="Lilburn T.G."/>
            <person name="Beck B.J."/>
            <person name="De Vos P."/>
            <person name="Vandamme P."/>
            <person name="Eisen J.A."/>
            <person name="Garrity G."/>
            <person name="Hugenholtz P."/>
            <person name="Kyrpides N.C."/>
        </authorList>
    </citation>
    <scope>NUCLEOTIDE SEQUENCE [LARGE SCALE GENOMIC DNA]</scope>
    <source>
        <strain evidence="1 3">P5626</strain>
    </source>
</reference>